<dbReference type="CDD" id="cd13136">
    <property type="entry name" value="MATE_DinF_like"/>
    <property type="match status" value="1"/>
</dbReference>
<comment type="similarity">
    <text evidence="2">Belongs to the multi antimicrobial extrusion (MATE) (TC 2.A.66.1) family.</text>
</comment>
<dbReference type="PANTHER" id="PTHR42893">
    <property type="entry name" value="PROTEIN DETOXIFICATION 44, CHLOROPLASTIC-RELATED"/>
    <property type="match status" value="1"/>
</dbReference>
<feature type="transmembrane region" description="Helical" evidence="6">
    <location>
        <begin position="354"/>
        <end position="372"/>
    </location>
</feature>
<evidence type="ECO:0000256" key="4">
    <source>
        <dbReference type="ARBA" id="ARBA00022989"/>
    </source>
</evidence>
<comment type="subcellular location">
    <subcellularLocation>
        <location evidence="1">Membrane</location>
        <topology evidence="1">Multi-pass membrane protein</topology>
    </subcellularLocation>
</comment>
<reference evidence="7 8" key="1">
    <citation type="submission" date="2020-05" db="EMBL/GenBank/DDBJ databases">
        <title>Draft genome sequence of Desulfovibrio sp. strain HN2T.</title>
        <authorList>
            <person name="Ueno A."/>
            <person name="Tamazawa S."/>
            <person name="Tamamura S."/>
            <person name="Murakami T."/>
            <person name="Kiyama T."/>
            <person name="Inomata H."/>
            <person name="Amano Y."/>
            <person name="Miyakawa K."/>
            <person name="Tamaki H."/>
            <person name="Naganuma T."/>
            <person name="Kaneko K."/>
        </authorList>
    </citation>
    <scope>NUCLEOTIDE SEQUENCE [LARGE SCALE GENOMIC DNA]</scope>
    <source>
        <strain evidence="7 8">HN2</strain>
    </source>
</reference>
<name>A0A7J0BKV5_9BACT</name>
<feature type="transmembrane region" description="Helical" evidence="6">
    <location>
        <begin position="412"/>
        <end position="432"/>
    </location>
</feature>
<feature type="transmembrane region" description="Helical" evidence="6">
    <location>
        <begin position="195"/>
        <end position="219"/>
    </location>
</feature>
<feature type="transmembrane region" description="Helical" evidence="6">
    <location>
        <begin position="384"/>
        <end position="406"/>
    </location>
</feature>
<evidence type="ECO:0000256" key="3">
    <source>
        <dbReference type="ARBA" id="ARBA00022692"/>
    </source>
</evidence>
<keyword evidence="4 6" id="KW-1133">Transmembrane helix</keyword>
<accession>A0A7J0BKV5</accession>
<evidence type="ECO:0000256" key="6">
    <source>
        <dbReference type="SAM" id="Phobius"/>
    </source>
</evidence>
<evidence type="ECO:0000256" key="1">
    <source>
        <dbReference type="ARBA" id="ARBA00004141"/>
    </source>
</evidence>
<dbReference type="Proteomes" id="UP000503840">
    <property type="component" value="Unassembled WGS sequence"/>
</dbReference>
<dbReference type="AlphaFoldDB" id="A0A7J0BKV5"/>
<dbReference type="GO" id="GO:0015297">
    <property type="term" value="F:antiporter activity"/>
    <property type="evidence" value="ECO:0007669"/>
    <property type="project" value="InterPro"/>
</dbReference>
<proteinExistence type="inferred from homology"/>
<evidence type="ECO:0000313" key="8">
    <source>
        <dbReference type="Proteomes" id="UP000503840"/>
    </source>
</evidence>
<feature type="transmembrane region" description="Helical" evidence="6">
    <location>
        <begin position="93"/>
        <end position="117"/>
    </location>
</feature>
<feature type="transmembrane region" description="Helical" evidence="6">
    <location>
        <begin position="137"/>
        <end position="158"/>
    </location>
</feature>
<dbReference type="GO" id="GO:0016020">
    <property type="term" value="C:membrane"/>
    <property type="evidence" value="ECO:0007669"/>
    <property type="project" value="UniProtKB-SubCell"/>
</dbReference>
<comment type="caution">
    <text evidence="7">The sequence shown here is derived from an EMBL/GenBank/DDBJ whole genome shotgun (WGS) entry which is preliminary data.</text>
</comment>
<dbReference type="EMBL" id="BLVO01000013">
    <property type="protein sequence ID" value="GFM34279.1"/>
    <property type="molecule type" value="Genomic_DNA"/>
</dbReference>
<keyword evidence="5 6" id="KW-0472">Membrane</keyword>
<feature type="transmembrane region" description="Helical" evidence="6">
    <location>
        <begin position="21"/>
        <end position="44"/>
    </location>
</feature>
<sequence>MAATISARNYTTAPNTTLVRMALPVLVSLVAEPLTGLADTAFVARLGTEALASLGIGTMILTSTFWIFNFLGVGTQTELAKHLGANNSEKASAVCSASLLLALSLGIISMLAAWPFLTLAAEAMGGTGPITALAVEYMQARLFGAPAVLITFACFGALRGVQDMKAPLMIAAMVNGLNILLDWLLIFGIGPFPALGVQGAALATSASQWGGALWAILLVHRHIRFNSSVRLDDIRRLVSIGGDMFVRTGMVLAFLLFATRVATEAGAESGAAHQAIRQFFFFTALFLDAFAISGQSLIGFFMGSNDKAMARCVAKTVCVWSLGTGCLLMAVMLAGKQTIAWLLVPAEAYAVFNAPWVIAALIQPVNALSFATDGIHWGTGDFRFLRNAMLLSAAAGIAILAGTAQLSPETPLAWVWIATGVWTTARAGLGLIRIWPGYANGPLGTASPS</sequence>
<keyword evidence="3 6" id="KW-0812">Transmembrane</keyword>
<feature type="transmembrane region" description="Helical" evidence="6">
    <location>
        <begin position="50"/>
        <end position="72"/>
    </location>
</feature>
<dbReference type="RefSeq" id="WP_174405885.1">
    <property type="nucleotide sequence ID" value="NZ_BLVO01000013.1"/>
</dbReference>
<gene>
    <name evidence="7" type="ORF">DSM101010T_26440</name>
</gene>
<dbReference type="NCBIfam" id="TIGR00797">
    <property type="entry name" value="matE"/>
    <property type="match status" value="1"/>
</dbReference>
<feature type="transmembrane region" description="Helical" evidence="6">
    <location>
        <begin position="170"/>
        <end position="189"/>
    </location>
</feature>
<dbReference type="Pfam" id="PF01554">
    <property type="entry name" value="MatE"/>
    <property type="match status" value="2"/>
</dbReference>
<dbReference type="InterPro" id="IPR002528">
    <property type="entry name" value="MATE_fam"/>
</dbReference>
<evidence type="ECO:0000256" key="5">
    <source>
        <dbReference type="ARBA" id="ARBA00023136"/>
    </source>
</evidence>
<dbReference type="PANTHER" id="PTHR42893:SF46">
    <property type="entry name" value="PROTEIN DETOXIFICATION 44, CHLOROPLASTIC"/>
    <property type="match status" value="1"/>
</dbReference>
<protein>
    <submittedName>
        <fullName evidence="7">MATE family efflux transporter</fullName>
    </submittedName>
</protein>
<dbReference type="GO" id="GO:0042910">
    <property type="term" value="F:xenobiotic transmembrane transporter activity"/>
    <property type="evidence" value="ECO:0007669"/>
    <property type="project" value="InterPro"/>
</dbReference>
<feature type="transmembrane region" description="Helical" evidence="6">
    <location>
        <begin position="240"/>
        <end position="259"/>
    </location>
</feature>
<organism evidence="7 8">
    <name type="scientific">Desulfovibrio subterraneus</name>
    <dbReference type="NCBI Taxonomy" id="2718620"/>
    <lineage>
        <taxon>Bacteria</taxon>
        <taxon>Pseudomonadati</taxon>
        <taxon>Thermodesulfobacteriota</taxon>
        <taxon>Desulfovibrionia</taxon>
        <taxon>Desulfovibrionales</taxon>
        <taxon>Desulfovibrionaceae</taxon>
        <taxon>Desulfovibrio</taxon>
    </lineage>
</organism>
<dbReference type="InterPro" id="IPR044644">
    <property type="entry name" value="DinF-like"/>
</dbReference>
<evidence type="ECO:0000256" key="2">
    <source>
        <dbReference type="ARBA" id="ARBA00010199"/>
    </source>
</evidence>
<feature type="transmembrane region" description="Helical" evidence="6">
    <location>
        <begin position="313"/>
        <end position="334"/>
    </location>
</feature>
<evidence type="ECO:0000313" key="7">
    <source>
        <dbReference type="EMBL" id="GFM34279.1"/>
    </source>
</evidence>
<feature type="transmembrane region" description="Helical" evidence="6">
    <location>
        <begin position="279"/>
        <end position="301"/>
    </location>
</feature>
<keyword evidence="8" id="KW-1185">Reference proteome</keyword>